<evidence type="ECO:0000256" key="2">
    <source>
        <dbReference type="SAM" id="SignalP"/>
    </source>
</evidence>
<dbReference type="SMART" id="SM00028">
    <property type="entry name" value="TPR"/>
    <property type="match status" value="3"/>
</dbReference>
<keyword evidence="2" id="KW-0732">Signal</keyword>
<sequence length="1095" mass="128225">MKKSLIFALYFLVSFTILAQEKIPFIDYDDIYKQVSEADDNEKIIEFLNQINKNDSTYCSVLVSKSYYLLNSEKYEKAIAVTDEGIGLNCYDSNLSFYINKGLAHAYLDKYEEALKIYNEGLKTFPKYYLLWHNKAAALEKLNRIEEAIEAYQNAILFKPTYSKPHLQLGNLCYKQALFSQALMCYNMYLLLSFDKEGAFNTLKSLNNLVAEKNENEANPDIQISEDDKAFEDIDLILSNKIALNKNYETGNKINISLTKQNHALLSQLEDFEGNNGFWDQKYVPLFKWIQENNLFDNFTYTLSYSIQNEKYTKIIKQKEKEIVSFIELFYDKWQDILKDNKTIFDNKKQDVVYNYYNGYTEAIGEMKDNISIGNWQFYNKNGQLSSYGEYNEKGEEIGKWTWLYLNGKIKETAVYENGVLNGENFQYHKNGKPYIVANYSKGKLNGEYKYYNDKGALIQKKYYKNGELDGLYKSFFPVGEDLIEFYIPYKNGLIDNLALEYHANGNIYAEMSFTNGKREGVEKKYFFNKKISSEINYKNGEFNGNYQSYYSNGKTYEIGQSLDNFYNGPWKTFYRDGTLQSDFIYDKGYIDGEYKYFDTDGKLYYDYLYRKGEIIEFRYYDKQGNILSEGRKKGGEFQFTGHHPNGNILSKGLYDIKGGKEGLWEFFSKNAVLTSKGNYSDGEINGEYINYYNNGKIESKSNYDNGSLSGYYVYYYKNGQLNRQGWNKDGLALGEWRSYYVDGTLKIINFYHKDKLHGTQKFYSVDGKLEHTSKYEFGELISEVYYDYTGNILGNINYKSEENNFTIEYKHKNKKTSSKTEYVNGIKHGKYIGYDFYGNIALEGNYLNGSQDGEWTWYYENGKIKSTRNYQNGSLNGEGVDYFEDGSVQATLFYKNDKANGSWITYHENGKKSRITEYNNDVVHGKRIFYDNSEKLQLIRFYDYGTLIGYSYLDKDSNELPMIPLKNETGKIKSYFDNGNVARELEYKNGDLVNIYNEYYYSGQLENTMHFVDNEYHGTDLEYYPNGKLRIESQYQMGILQGLTKKYYENGNIKEEINYRNGKKTGEANYYNQNSKLTKKVFYFNGDIYKSETY</sequence>
<dbReference type="SUPFAM" id="SSF48452">
    <property type="entry name" value="TPR-like"/>
    <property type="match status" value="1"/>
</dbReference>
<accession>A0ABT8X2C6</accession>
<dbReference type="InterPro" id="IPR011652">
    <property type="entry name" value="MORN_2"/>
</dbReference>
<dbReference type="InterPro" id="IPR011990">
    <property type="entry name" value="TPR-like_helical_dom_sf"/>
</dbReference>
<name>A0ABT8X2C6_9FLAO</name>
<comment type="caution">
    <text evidence="3">The sequence shown here is derived from an EMBL/GenBank/DDBJ whole genome shotgun (WGS) entry which is preliminary data.</text>
</comment>
<reference evidence="3" key="1">
    <citation type="submission" date="2023-07" db="EMBL/GenBank/DDBJ databases">
        <title>Two novel species in the genus Flavivirga.</title>
        <authorList>
            <person name="Kwon K."/>
        </authorList>
    </citation>
    <scope>NUCLEOTIDE SEQUENCE</scope>
    <source>
        <strain evidence="3">KACC 14157</strain>
    </source>
</reference>
<dbReference type="SUPFAM" id="SSF82185">
    <property type="entry name" value="Histone H3 K4-specific methyltransferase SET7/9 N-terminal domain"/>
    <property type="match status" value="6"/>
</dbReference>
<protein>
    <recommendedName>
        <fullName evidence="5">Tetratricopeptide repeat protein</fullName>
    </recommendedName>
</protein>
<dbReference type="PROSITE" id="PS50005">
    <property type="entry name" value="TPR"/>
    <property type="match status" value="2"/>
</dbReference>
<evidence type="ECO:0008006" key="5">
    <source>
        <dbReference type="Google" id="ProtNLM"/>
    </source>
</evidence>
<evidence type="ECO:0000256" key="1">
    <source>
        <dbReference type="PROSITE-ProRule" id="PRU00339"/>
    </source>
</evidence>
<dbReference type="Pfam" id="PF07661">
    <property type="entry name" value="MORN_2"/>
    <property type="match status" value="11"/>
</dbReference>
<dbReference type="EMBL" id="JAUOEM010000004">
    <property type="protein sequence ID" value="MDO5988110.1"/>
    <property type="molecule type" value="Genomic_DNA"/>
</dbReference>
<dbReference type="InterPro" id="IPR019734">
    <property type="entry name" value="TPR_rpt"/>
</dbReference>
<dbReference type="PANTHER" id="PTHR33706">
    <property type="entry name" value="MORN VARIANT REPEAT PROTEIN"/>
    <property type="match status" value="1"/>
</dbReference>
<keyword evidence="1" id="KW-0802">TPR repeat</keyword>
<feature type="repeat" description="TPR" evidence="1">
    <location>
        <begin position="129"/>
        <end position="162"/>
    </location>
</feature>
<dbReference type="Proteomes" id="UP001176891">
    <property type="component" value="Unassembled WGS sequence"/>
</dbReference>
<dbReference type="Gene3D" id="3.90.930.1">
    <property type="match status" value="4"/>
</dbReference>
<dbReference type="PANTHER" id="PTHR33706:SF1">
    <property type="entry name" value="TPR REPEAT PROTEIN"/>
    <property type="match status" value="1"/>
</dbReference>
<gene>
    <name evidence="3" type="ORF">Q4Q39_11905</name>
</gene>
<dbReference type="Gene3D" id="1.25.40.10">
    <property type="entry name" value="Tetratricopeptide repeat domain"/>
    <property type="match status" value="1"/>
</dbReference>
<evidence type="ECO:0000313" key="3">
    <source>
        <dbReference type="EMBL" id="MDO5988110.1"/>
    </source>
</evidence>
<evidence type="ECO:0000313" key="4">
    <source>
        <dbReference type="Proteomes" id="UP001176891"/>
    </source>
</evidence>
<dbReference type="RefSeq" id="WP_303282715.1">
    <property type="nucleotide sequence ID" value="NZ_BAABCZ010000009.1"/>
</dbReference>
<proteinExistence type="predicted"/>
<organism evidence="3 4">
    <name type="scientific">Flavivirga amylovorans</name>
    <dbReference type="NCBI Taxonomy" id="870486"/>
    <lineage>
        <taxon>Bacteria</taxon>
        <taxon>Pseudomonadati</taxon>
        <taxon>Bacteroidota</taxon>
        <taxon>Flavobacteriia</taxon>
        <taxon>Flavobacteriales</taxon>
        <taxon>Flavobacteriaceae</taxon>
        <taxon>Flavivirga</taxon>
    </lineage>
</organism>
<dbReference type="Gene3D" id="2.20.110.10">
    <property type="entry name" value="Histone H3 K4-specific methyltransferase SET7/9 N-terminal domain"/>
    <property type="match status" value="3"/>
</dbReference>
<feature type="signal peptide" evidence="2">
    <location>
        <begin position="1"/>
        <end position="19"/>
    </location>
</feature>
<keyword evidence="4" id="KW-1185">Reference proteome</keyword>
<feature type="repeat" description="TPR" evidence="1">
    <location>
        <begin position="95"/>
        <end position="128"/>
    </location>
</feature>
<feature type="chain" id="PRO_5047178245" description="Tetratricopeptide repeat protein" evidence="2">
    <location>
        <begin position="20"/>
        <end position="1095"/>
    </location>
</feature>